<organism evidence="2 3">
    <name type="scientific">Hypsibius exemplaris</name>
    <name type="common">Freshwater tardigrade</name>
    <dbReference type="NCBI Taxonomy" id="2072580"/>
    <lineage>
        <taxon>Eukaryota</taxon>
        <taxon>Metazoa</taxon>
        <taxon>Ecdysozoa</taxon>
        <taxon>Tardigrada</taxon>
        <taxon>Eutardigrada</taxon>
        <taxon>Parachela</taxon>
        <taxon>Hypsibioidea</taxon>
        <taxon>Hypsibiidae</taxon>
        <taxon>Hypsibius</taxon>
    </lineage>
</organism>
<evidence type="ECO:0000313" key="2">
    <source>
        <dbReference type="EMBL" id="OQV25814.1"/>
    </source>
</evidence>
<keyword evidence="3" id="KW-1185">Reference proteome</keyword>
<reference evidence="3" key="1">
    <citation type="submission" date="2017-01" db="EMBL/GenBank/DDBJ databases">
        <title>Comparative genomics of anhydrobiosis in the tardigrade Hypsibius dujardini.</title>
        <authorList>
            <person name="Yoshida Y."/>
            <person name="Koutsovoulos G."/>
            <person name="Laetsch D."/>
            <person name="Stevens L."/>
            <person name="Kumar S."/>
            <person name="Horikawa D."/>
            <person name="Ishino K."/>
            <person name="Komine S."/>
            <person name="Tomita M."/>
            <person name="Blaxter M."/>
            <person name="Arakawa K."/>
        </authorList>
    </citation>
    <scope>NUCLEOTIDE SEQUENCE [LARGE SCALE GENOMIC DNA]</scope>
    <source>
        <strain evidence="3">Z151</strain>
    </source>
</reference>
<comment type="caution">
    <text evidence="2">The sequence shown here is derived from an EMBL/GenBank/DDBJ whole genome shotgun (WGS) entry which is preliminary data.</text>
</comment>
<evidence type="ECO:0000313" key="3">
    <source>
        <dbReference type="Proteomes" id="UP000192578"/>
    </source>
</evidence>
<feature type="region of interest" description="Disordered" evidence="1">
    <location>
        <begin position="192"/>
        <end position="222"/>
    </location>
</feature>
<dbReference type="GO" id="GO:0099072">
    <property type="term" value="P:regulation of postsynaptic membrane neurotransmitter receptor levels"/>
    <property type="evidence" value="ECO:0007669"/>
    <property type="project" value="TreeGrafter"/>
</dbReference>
<dbReference type="GO" id="GO:1900449">
    <property type="term" value="P:regulation of glutamate receptor signaling pathway"/>
    <property type="evidence" value="ECO:0007669"/>
    <property type="project" value="InterPro"/>
</dbReference>
<dbReference type="InterPro" id="IPR042789">
    <property type="entry name" value="FRRS1L"/>
</dbReference>
<gene>
    <name evidence="2" type="ORF">BV898_00739</name>
</gene>
<dbReference type="PANTHER" id="PTHR46902:SF1">
    <property type="entry name" value="DOMON DOMAIN-CONTAINING PROTEIN FRRS1L"/>
    <property type="match status" value="1"/>
</dbReference>
<evidence type="ECO:0008006" key="4">
    <source>
        <dbReference type="Google" id="ProtNLM"/>
    </source>
</evidence>
<name>A0A1W0XEC0_HYPEX</name>
<dbReference type="Proteomes" id="UP000192578">
    <property type="component" value="Unassembled WGS sequence"/>
</dbReference>
<proteinExistence type="predicted"/>
<dbReference type="PANTHER" id="PTHR46902">
    <property type="entry name" value="DOMON DOMAIN-CONTAINING PROTEIN FRRS1L"/>
    <property type="match status" value="1"/>
</dbReference>
<dbReference type="EMBL" id="MTYJ01000002">
    <property type="protein sequence ID" value="OQV25814.1"/>
    <property type="molecule type" value="Genomic_DNA"/>
</dbReference>
<feature type="compositionally biased region" description="Polar residues" evidence="1">
    <location>
        <begin position="211"/>
        <end position="222"/>
    </location>
</feature>
<protein>
    <recommendedName>
        <fullName evidence="4">DOMON domain-containing protein</fullName>
    </recommendedName>
</protein>
<accession>A0A1W0XEC0</accession>
<dbReference type="OrthoDB" id="10057578at2759"/>
<dbReference type="AlphaFoldDB" id="A0A1W0XEC0"/>
<sequence>MCFGAGRVSGQNVADGFPTQDCGTTHGCIGFPEDSCLANGRCIILLKFAFDPAFKDRVPVEIYGTPPSFRPQNFWIAVGFNTEPQKMGGALVTECVYNNGAAGVFSSRNVPNAYANQRILLTGVIPGNGSLHNGILGCSFVLHRERKVNEMTYDLAQPFYIIAGSGPAMGSMVRQHFQRPSMSNDAIVIAPLDNSAIPPPPPQQQQPSPVERTTPSSSNGGLTTLRSVLFDKFIQGPFPPTTSTPMLRTTVGQLRPDQLLPDRVPALNNVQQQFGALPQVPMNAPASFGQQQQQVPINGGPAFGMPNAPPVSFGVQNLASALGQMEDSPKLINEETVVNMVMRFIEPPLKMIVDILNRGNLLRYGYRSADLNAPLFKPTA</sequence>
<evidence type="ECO:0000256" key="1">
    <source>
        <dbReference type="SAM" id="MobiDB-lite"/>
    </source>
</evidence>